<dbReference type="GO" id="GO:0042162">
    <property type="term" value="F:telomeric DNA binding"/>
    <property type="evidence" value="ECO:0007669"/>
    <property type="project" value="InterPro"/>
</dbReference>
<reference evidence="9" key="2">
    <citation type="submission" date="2019-02" db="EMBL/GenBank/DDBJ databases">
        <title>Opniocepnalus argus Var Kimnra genome.</title>
        <authorList>
            <person name="Zhou C."/>
            <person name="Xiao S."/>
        </authorList>
    </citation>
    <scope>NUCLEOTIDE SEQUENCE [LARGE SCALE GENOMIC DNA]</scope>
</reference>
<gene>
    <name evidence="8" type="ORF">EXN66_Car004941</name>
</gene>
<feature type="compositionally biased region" description="Polar residues" evidence="6">
    <location>
        <begin position="433"/>
        <end position="459"/>
    </location>
</feature>
<feature type="domain" description="Shelterin complex subunit TPP1/Est3" evidence="7">
    <location>
        <begin position="9"/>
        <end position="156"/>
    </location>
</feature>
<dbReference type="Proteomes" id="UP000503349">
    <property type="component" value="Chromosome 4"/>
</dbReference>
<dbReference type="GO" id="GO:0007004">
    <property type="term" value="P:telomere maintenance via telomerase"/>
    <property type="evidence" value="ECO:0007669"/>
    <property type="project" value="InterPro"/>
</dbReference>
<evidence type="ECO:0000259" key="7">
    <source>
        <dbReference type="Pfam" id="PF10341"/>
    </source>
</evidence>
<feature type="compositionally biased region" description="Polar residues" evidence="6">
    <location>
        <begin position="408"/>
        <end position="425"/>
    </location>
</feature>
<feature type="compositionally biased region" description="Basic and acidic residues" evidence="6">
    <location>
        <begin position="460"/>
        <end position="470"/>
    </location>
</feature>
<dbReference type="GO" id="GO:0005697">
    <property type="term" value="C:telomerase holoenzyme complex"/>
    <property type="evidence" value="ECO:0007669"/>
    <property type="project" value="InterPro"/>
</dbReference>
<dbReference type="InterPro" id="IPR028631">
    <property type="entry name" value="ACD"/>
</dbReference>
<feature type="region of interest" description="Disordered" evidence="6">
    <location>
        <begin position="351"/>
        <end position="537"/>
    </location>
</feature>
<evidence type="ECO:0000256" key="5">
    <source>
        <dbReference type="ARBA" id="ARBA00023242"/>
    </source>
</evidence>
<sequence length="601" mass="66890">MPRPSRSKLSPWIEQLILNYDCQEGNSSSTGRLKAHVIGVGQISQSQAHGSEGPTGLLFLSDGVLQIPAILTASAWEHLQEQEDRECFSSLVNTTVCMQDYRVQFHMAPEQTKCRFFLLVGELATTAAGPVKDSTPECTTLPSIRLKIFKMWKALLGVETQESQKSQCAGLDLSELLGEWQHDCLQGVLEDVRERLMVGSDQAVSPLQPSTSKFTSVLTDAFTATRWDVDRVRYKDEECFSVPIKCLFIPELDAEQLHTPPSVGSRTENGLAAASEDRKRDLQHSDAAQSSVDDAQWRIAMPAVAQRHCGTKENSDPLVEDCMLQDDMIPRMLDSNITPLCNPWDIFSPPCGTSSSSEASPEVTPTHSFHQPTPNRSKLDHTQIITSTQLPVHSSKESQHTSEHSKGENSYFTPYQKPPHSTSPSAAYPLERSNLSTPTDRQNTNTSQQNLPTLEQESQILEKDTEEILERKHRKAKRKRSEPTPETNATTGQEEDQVSRSPPSWLFDTAVGSGAEEGISHKQGQTEGKVSRKTSTLHSDGKSFSFIYQVSGQNLQDFSRFKVDNTLLKWALNYLIVQKQTNSCHSTVTFSQTSPDRNKVT</sequence>
<feature type="compositionally biased region" description="Basic and acidic residues" evidence="6">
    <location>
        <begin position="275"/>
        <end position="284"/>
    </location>
</feature>
<dbReference type="EMBL" id="CM015715">
    <property type="protein sequence ID" value="KAF3689269.1"/>
    <property type="molecule type" value="Genomic_DNA"/>
</dbReference>
<feature type="compositionally biased region" description="Basic and acidic residues" evidence="6">
    <location>
        <begin position="394"/>
        <end position="407"/>
    </location>
</feature>
<feature type="compositionally biased region" description="Polar residues" evidence="6">
    <location>
        <begin position="351"/>
        <end position="376"/>
    </location>
</feature>
<evidence type="ECO:0000256" key="1">
    <source>
        <dbReference type="ARBA" id="ARBA00004123"/>
    </source>
</evidence>
<reference evidence="8 9" key="1">
    <citation type="submission" date="2019-02" db="EMBL/GenBank/DDBJ databases">
        <title>Opniocepnalus argus genome.</title>
        <authorList>
            <person name="Zhou C."/>
            <person name="Xiao S."/>
        </authorList>
    </citation>
    <scope>NUCLEOTIDE SEQUENCE [LARGE SCALE GENOMIC DNA]</scope>
    <source>
        <strain evidence="8">OARG1902GOOAL</strain>
        <tissue evidence="8">Muscle</tissue>
    </source>
</reference>
<keyword evidence="3" id="KW-0158">Chromosome</keyword>
<dbReference type="PANTHER" id="PTHR14487:SF3">
    <property type="entry name" value="ADRENOCORTICAL DYSPLASIA PROTEIN HOMOLOG"/>
    <property type="match status" value="1"/>
</dbReference>
<evidence type="ECO:0000256" key="3">
    <source>
        <dbReference type="ARBA" id="ARBA00022454"/>
    </source>
</evidence>
<organism evidence="8 9">
    <name type="scientific">Channa argus</name>
    <name type="common">Northern snakehead</name>
    <name type="synonym">Ophicephalus argus</name>
    <dbReference type="NCBI Taxonomy" id="215402"/>
    <lineage>
        <taxon>Eukaryota</taxon>
        <taxon>Metazoa</taxon>
        <taxon>Chordata</taxon>
        <taxon>Craniata</taxon>
        <taxon>Vertebrata</taxon>
        <taxon>Euteleostomi</taxon>
        <taxon>Actinopterygii</taxon>
        <taxon>Neopterygii</taxon>
        <taxon>Teleostei</taxon>
        <taxon>Neoteleostei</taxon>
        <taxon>Acanthomorphata</taxon>
        <taxon>Anabantaria</taxon>
        <taxon>Anabantiformes</taxon>
        <taxon>Channoidei</taxon>
        <taxon>Channidae</taxon>
        <taxon>Channa</taxon>
    </lineage>
</organism>
<dbReference type="Pfam" id="PF10341">
    <property type="entry name" value="TPP1"/>
    <property type="match status" value="1"/>
</dbReference>
<dbReference type="GO" id="GO:0070187">
    <property type="term" value="C:shelterin complex"/>
    <property type="evidence" value="ECO:0007669"/>
    <property type="project" value="InterPro"/>
</dbReference>
<comment type="subcellular location">
    <subcellularLocation>
        <location evidence="2">Chromosome</location>
        <location evidence="2">Telomere</location>
    </subcellularLocation>
    <subcellularLocation>
        <location evidence="1">Nucleus</location>
    </subcellularLocation>
</comment>
<evidence type="ECO:0000256" key="4">
    <source>
        <dbReference type="ARBA" id="ARBA00022895"/>
    </source>
</evidence>
<feature type="region of interest" description="Disordered" evidence="6">
    <location>
        <begin position="258"/>
        <end position="294"/>
    </location>
</feature>
<evidence type="ECO:0000256" key="2">
    <source>
        <dbReference type="ARBA" id="ARBA00004574"/>
    </source>
</evidence>
<dbReference type="GO" id="GO:0016233">
    <property type="term" value="P:telomere capping"/>
    <property type="evidence" value="ECO:0007669"/>
    <property type="project" value="InterPro"/>
</dbReference>
<dbReference type="GO" id="GO:0070198">
    <property type="term" value="P:protein localization to chromosome, telomeric region"/>
    <property type="evidence" value="ECO:0007669"/>
    <property type="project" value="TreeGrafter"/>
</dbReference>
<accession>A0A6G1PGD6</accession>
<evidence type="ECO:0000256" key="6">
    <source>
        <dbReference type="SAM" id="MobiDB-lite"/>
    </source>
</evidence>
<name>A0A6G1PGD6_CHAAH</name>
<evidence type="ECO:0000313" key="8">
    <source>
        <dbReference type="EMBL" id="KAF3689269.1"/>
    </source>
</evidence>
<dbReference type="InterPro" id="IPR019437">
    <property type="entry name" value="TPP1/Est3"/>
</dbReference>
<keyword evidence="9" id="KW-1185">Reference proteome</keyword>
<keyword evidence="5" id="KW-0539">Nucleus</keyword>
<protein>
    <recommendedName>
        <fullName evidence="7">Shelterin complex subunit TPP1/Est3 domain-containing protein</fullName>
    </recommendedName>
</protein>
<feature type="compositionally biased region" description="Polar residues" evidence="6">
    <location>
        <begin position="522"/>
        <end position="537"/>
    </location>
</feature>
<feature type="compositionally biased region" description="Polar residues" evidence="6">
    <location>
        <begin position="383"/>
        <end position="392"/>
    </location>
</feature>
<evidence type="ECO:0000313" key="9">
    <source>
        <dbReference type="Proteomes" id="UP000503349"/>
    </source>
</evidence>
<dbReference type="GO" id="GO:0032211">
    <property type="term" value="P:negative regulation of telomere maintenance via telomerase"/>
    <property type="evidence" value="ECO:0007669"/>
    <property type="project" value="TreeGrafter"/>
</dbReference>
<dbReference type="AlphaFoldDB" id="A0A6G1PGD6"/>
<feature type="compositionally biased region" description="Basic residues" evidence="6">
    <location>
        <begin position="471"/>
        <end position="480"/>
    </location>
</feature>
<dbReference type="PANTHER" id="PTHR14487">
    <property type="entry name" value="ADRENOCORTICAL DYSPLASIA PROTEIN ACD"/>
    <property type="match status" value="1"/>
</dbReference>
<keyword evidence="4" id="KW-0779">Telomere</keyword>
<proteinExistence type="predicted"/>
<dbReference type="Gene3D" id="2.40.50.960">
    <property type="match status" value="1"/>
</dbReference>